<dbReference type="Proteomes" id="UP000183940">
    <property type="component" value="Unassembled WGS sequence"/>
</dbReference>
<sequence>MNSESVLSTNSDALPPQIKEVMEILQQDLPTLFEQDINYNIYTPNILFEDPISQFKGKLNYRIIFWTLRFHGQLFFTELFFDVHQMHFLPPQTLRVDWTVRGKLRVPWKAQINFNGYSTYTFNDQGLIDHHVDTWDRPPLKILKQFLPRSTSTQVK</sequence>
<dbReference type="PANTHER" id="PTHR31094">
    <property type="entry name" value="RIKEN CDNA 2310061I04 GENE"/>
    <property type="match status" value="1"/>
</dbReference>
<accession>A0A1L9QPE3</accession>
<protein>
    <recommendedName>
        <fullName evidence="3">DUF2358 domain-containing protein</fullName>
    </recommendedName>
</protein>
<gene>
    <name evidence="1" type="ORF">BI308_16160</name>
</gene>
<dbReference type="Pfam" id="PF10184">
    <property type="entry name" value="DUF2358"/>
    <property type="match status" value="1"/>
</dbReference>
<dbReference type="Gene3D" id="3.10.450.50">
    <property type="match status" value="1"/>
</dbReference>
<keyword evidence="2" id="KW-1185">Reference proteome</keyword>
<dbReference type="EMBL" id="MLAW01000029">
    <property type="protein sequence ID" value="OJJ24543.1"/>
    <property type="molecule type" value="Genomic_DNA"/>
</dbReference>
<organism evidence="1 2">
    <name type="scientific">Roseofilum reptotaenium AO1-A</name>
    <dbReference type="NCBI Taxonomy" id="1925591"/>
    <lineage>
        <taxon>Bacteria</taxon>
        <taxon>Bacillati</taxon>
        <taxon>Cyanobacteriota</taxon>
        <taxon>Cyanophyceae</taxon>
        <taxon>Desertifilales</taxon>
        <taxon>Desertifilaceae</taxon>
        <taxon>Roseofilum</taxon>
    </lineage>
</organism>
<name>A0A1L9QPE3_9CYAN</name>
<dbReference type="InterPro" id="IPR018790">
    <property type="entry name" value="DUF2358"/>
</dbReference>
<dbReference type="InterPro" id="IPR032710">
    <property type="entry name" value="NTF2-like_dom_sf"/>
</dbReference>
<proteinExistence type="predicted"/>
<reference evidence="1" key="1">
    <citation type="submission" date="2016-10" db="EMBL/GenBank/DDBJ databases">
        <title>CRISPR-Cas defence system in Roseofilum reptotaenium: evidence of a bacteriophage-cyanobacterium arms race in the coral black band disease.</title>
        <authorList>
            <person name="Buerger P."/>
            <person name="Wood-Charlson E.M."/>
            <person name="Weynberg K.D."/>
            <person name="Willis B."/>
            <person name="Van Oppen M.J."/>
        </authorList>
    </citation>
    <scope>NUCLEOTIDE SEQUENCE [LARGE SCALE GENOMIC DNA]</scope>
    <source>
        <strain evidence="1">AO1-A</strain>
    </source>
</reference>
<dbReference type="AlphaFoldDB" id="A0A1L9QPE3"/>
<evidence type="ECO:0000313" key="1">
    <source>
        <dbReference type="EMBL" id="OJJ24543.1"/>
    </source>
</evidence>
<evidence type="ECO:0000313" key="2">
    <source>
        <dbReference type="Proteomes" id="UP000183940"/>
    </source>
</evidence>
<comment type="caution">
    <text evidence="1">The sequence shown here is derived from an EMBL/GenBank/DDBJ whole genome shotgun (WGS) entry which is preliminary data.</text>
</comment>
<evidence type="ECO:0008006" key="3">
    <source>
        <dbReference type="Google" id="ProtNLM"/>
    </source>
</evidence>
<dbReference type="PANTHER" id="PTHR31094:SF2">
    <property type="entry name" value="RIKEN CDNA 2310061I04 GENE"/>
    <property type="match status" value="1"/>
</dbReference>
<dbReference type="STRING" id="1925591.BI308_16160"/>
<dbReference type="SUPFAM" id="SSF54427">
    <property type="entry name" value="NTF2-like"/>
    <property type="match status" value="1"/>
</dbReference>